<dbReference type="InterPro" id="IPR041508">
    <property type="entry name" value="TcC-like_repeat"/>
</dbReference>
<dbReference type="Pfam" id="PF18807">
    <property type="entry name" value="TTc_toxin_rep"/>
    <property type="match status" value="1"/>
</dbReference>
<sequence>MNISLFSKTPTVMALDNRGLTVREMAYHRHPDSPDITDERIIRHQFNARGFPAQSADPRLYAAGLVNFGFLSDLGGTPLRTQSADAGTTVVLNDAAGRTVLQVSNIGAGNDRSAAVTRTFQYEDASLPGRLLSVTEQGKISERLVWAGNSADEQSHNLAGLLVSHYDPAGLLSTNSISLSGVPLSVTRQLLPDDAEADWQGADASAWNDLLAGETYTTTSTVDSAGNVLTTTDAKGNQQRVAYDVAGLLKSSWLTISGAAEQAIVKSLSYSAAGQKLREEHGNGVVTTYSYEAETQRLVGIKTERPTAAKVLQDLRYEYDPVGNVLVITNDAEETRFWRNQEVVPENTYTYDSLYQLISATGREMANAVQQNSNLPDFTSFDDATYTNYSRTYTYDNAGNLTRIQHSAPASGNNYTTSITVSDRSNRAVLSTFTENPADVEALFTAGGQQKQLLPGQNLNWTPRQELQQVTPVIRSGEPDDSESYRYDAASQRIVKTTSQLTGNTTQTKRVIYLPGLELRSSATEELQVITVGEAGRAQVRVLHWESGQPDGISNDPIRYSYDNLTGSSSLEVDSSGELISQEEYYPYGGTALFVARSQLEADYKTIRYSGKEQDATGLYYYGYRYYQPWAGRWLSADPAGGIDGLNLFRMVRNNPVSQRDDNGLIATGNAARRQVAMEFITPQHMAAIEVVSELHEAIISFREAGVYTIDALNSGAAAKGHNILEKTIKTRSLEAAYGEKADEIRDIATEAGLIGLVGNWKGKGNTISGIWVHNVKAGVDEPFRLSLTSSEDLHAFNLARSKGDIVPYTGDYDMHDIILKRTRRPPGVGSAEEKQIINSINRYISILDPARPFEQIHMNPVRHGAQNNFVPYMWQEEFEDVAEHGGYIRDVAMPGPFPVAIVKDGEWTIAEDEDEWRGFFRENLISQPRHWNKMPRFGSGDWGLLKVNKHYVITPQHQRQLSLRRATIL</sequence>
<gene>
    <name evidence="1" type="ORF">BK796_10035</name>
</gene>
<accession>A0ABX4IRX4</accession>
<dbReference type="Proteomes" id="UP000219642">
    <property type="component" value="Unassembled WGS sequence"/>
</dbReference>
<dbReference type="RefSeq" id="WP_097400536.1">
    <property type="nucleotide sequence ID" value="NZ_NITV01000005.1"/>
</dbReference>
<name>A0ABX4IRX4_9ENTR</name>
<proteinExistence type="predicted"/>
<dbReference type="EMBL" id="NITV01000005">
    <property type="protein sequence ID" value="PDO86784.1"/>
    <property type="molecule type" value="Genomic_DNA"/>
</dbReference>
<dbReference type="InterPro" id="IPR006530">
    <property type="entry name" value="YD"/>
</dbReference>
<evidence type="ECO:0000313" key="2">
    <source>
        <dbReference type="Proteomes" id="UP000219642"/>
    </source>
</evidence>
<reference evidence="1 2" key="1">
    <citation type="submission" date="2017-06" db="EMBL/GenBank/DDBJ databases">
        <title>Draft genome sequence of nitrogen-fixing Kosakonia pseudosacchari strain NN143 isolated from sugarcane roots.</title>
        <authorList>
            <person name="Li Y."/>
            <person name="Li S."/>
            <person name="Lin L."/>
            <person name="Wu X."/>
            <person name="Yang L."/>
            <person name="Li Y."/>
            <person name="An Q."/>
        </authorList>
    </citation>
    <scope>NUCLEOTIDE SEQUENCE [LARGE SCALE GENOMIC DNA]</scope>
    <source>
        <strain evidence="1 2">NN143</strain>
    </source>
</reference>
<dbReference type="InterPro" id="IPR050708">
    <property type="entry name" value="T6SS_VgrG/RHS"/>
</dbReference>
<organism evidence="1 2">
    <name type="scientific">Kosakonia pseudosacchari</name>
    <dbReference type="NCBI Taxonomy" id="1646340"/>
    <lineage>
        <taxon>Bacteria</taxon>
        <taxon>Pseudomonadati</taxon>
        <taxon>Pseudomonadota</taxon>
        <taxon>Gammaproteobacteria</taxon>
        <taxon>Enterobacterales</taxon>
        <taxon>Enterobacteriaceae</taxon>
        <taxon>Kosakonia</taxon>
    </lineage>
</organism>
<protein>
    <recommendedName>
        <fullName evidence="3">RHS repeat protein</fullName>
    </recommendedName>
</protein>
<dbReference type="PANTHER" id="PTHR32305:SF15">
    <property type="entry name" value="PROTEIN RHSA-RELATED"/>
    <property type="match status" value="1"/>
</dbReference>
<evidence type="ECO:0008006" key="3">
    <source>
        <dbReference type="Google" id="ProtNLM"/>
    </source>
</evidence>
<dbReference type="PANTHER" id="PTHR32305">
    <property type="match status" value="1"/>
</dbReference>
<comment type="caution">
    <text evidence="1">The sequence shown here is derived from an EMBL/GenBank/DDBJ whole genome shotgun (WGS) entry which is preliminary data.</text>
</comment>
<dbReference type="InterPro" id="IPR022385">
    <property type="entry name" value="Rhs_assc_core"/>
</dbReference>
<dbReference type="NCBIfam" id="TIGR01643">
    <property type="entry name" value="YD_repeat_2x"/>
    <property type="match status" value="1"/>
</dbReference>
<dbReference type="Gene3D" id="2.180.10.10">
    <property type="entry name" value="RHS repeat-associated core"/>
    <property type="match status" value="1"/>
</dbReference>
<dbReference type="NCBIfam" id="TIGR03696">
    <property type="entry name" value="Rhs_assc_core"/>
    <property type="match status" value="1"/>
</dbReference>
<keyword evidence="2" id="KW-1185">Reference proteome</keyword>
<evidence type="ECO:0000313" key="1">
    <source>
        <dbReference type="EMBL" id="PDO86784.1"/>
    </source>
</evidence>